<dbReference type="EMBL" id="AGFM01000074">
    <property type="protein sequence ID" value="EHJ58575.1"/>
    <property type="molecule type" value="Genomic_DNA"/>
</dbReference>
<keyword evidence="3" id="KW-1185">Reference proteome</keyword>
<dbReference type="Proteomes" id="UP000004030">
    <property type="component" value="Unassembled WGS sequence"/>
</dbReference>
<sequence>MAQEAEIDVVLACADEQEINLIAPPFRFLQDLNRAAMVGWVVLAIGYEDDDRTLLRTKFWLLADPEEATKEPTPASAGSQPKCWRFRSST</sequence>
<comment type="caution">
    <text evidence="2">The sequence shown here is derived from an EMBL/GenBank/DDBJ whole genome shotgun (WGS) entry which is preliminary data.</text>
</comment>
<evidence type="ECO:0000256" key="1">
    <source>
        <dbReference type="SAM" id="MobiDB-lite"/>
    </source>
</evidence>
<protein>
    <submittedName>
        <fullName evidence="2">Uncharacterized protein</fullName>
    </submittedName>
</protein>
<dbReference type="AlphaFoldDB" id="G6EJG2"/>
<proteinExistence type="predicted"/>
<dbReference type="PATRIC" id="fig|1088721.3.peg.4415"/>
<evidence type="ECO:0000313" key="2">
    <source>
        <dbReference type="EMBL" id="EHJ58575.1"/>
    </source>
</evidence>
<evidence type="ECO:0000313" key="3">
    <source>
        <dbReference type="Proteomes" id="UP000004030"/>
    </source>
</evidence>
<name>G6EJG2_9SPHN</name>
<organism evidence="2 3">
    <name type="scientific">Novosphingobium pentaromativorans US6-1</name>
    <dbReference type="NCBI Taxonomy" id="1088721"/>
    <lineage>
        <taxon>Bacteria</taxon>
        <taxon>Pseudomonadati</taxon>
        <taxon>Pseudomonadota</taxon>
        <taxon>Alphaproteobacteria</taxon>
        <taxon>Sphingomonadales</taxon>
        <taxon>Sphingomonadaceae</taxon>
        <taxon>Novosphingobium</taxon>
    </lineage>
</organism>
<reference evidence="2 3" key="1">
    <citation type="journal article" date="2012" name="J. Bacteriol.">
        <title>Genome sequence of benzo(a)pyrene-degrading bacterium Novosphingobium pentaromativorans US6-1.</title>
        <authorList>
            <person name="Luo Y.R."/>
            <person name="Kang S.G."/>
            <person name="Kim S.J."/>
            <person name="Kim M.R."/>
            <person name="Li N."/>
            <person name="Lee J.H."/>
            <person name="Kwon K.K."/>
        </authorList>
    </citation>
    <scope>NUCLEOTIDE SEQUENCE [LARGE SCALE GENOMIC DNA]</scope>
    <source>
        <strain evidence="2 3">US6-1</strain>
    </source>
</reference>
<gene>
    <name evidence="2" type="ORF">NSU_4483</name>
</gene>
<feature type="region of interest" description="Disordered" evidence="1">
    <location>
        <begin position="68"/>
        <end position="90"/>
    </location>
</feature>
<accession>G6EJG2</accession>